<accession>A0A915KKE7</accession>
<organism evidence="2 3">
    <name type="scientific">Romanomermis culicivorax</name>
    <name type="common">Nematode worm</name>
    <dbReference type="NCBI Taxonomy" id="13658"/>
    <lineage>
        <taxon>Eukaryota</taxon>
        <taxon>Metazoa</taxon>
        <taxon>Ecdysozoa</taxon>
        <taxon>Nematoda</taxon>
        <taxon>Enoplea</taxon>
        <taxon>Dorylaimia</taxon>
        <taxon>Mermithida</taxon>
        <taxon>Mermithoidea</taxon>
        <taxon>Mermithidae</taxon>
        <taxon>Romanomermis</taxon>
    </lineage>
</organism>
<reference evidence="3" key="1">
    <citation type="submission" date="2022-11" db="UniProtKB">
        <authorList>
            <consortium name="WormBaseParasite"/>
        </authorList>
    </citation>
    <scope>IDENTIFICATION</scope>
</reference>
<feature type="transmembrane region" description="Helical" evidence="1">
    <location>
        <begin position="83"/>
        <end position="103"/>
    </location>
</feature>
<dbReference type="Proteomes" id="UP000887565">
    <property type="component" value="Unplaced"/>
</dbReference>
<keyword evidence="1" id="KW-1133">Transmembrane helix</keyword>
<proteinExistence type="predicted"/>
<dbReference type="AlphaFoldDB" id="A0A915KKE7"/>
<name>A0A915KKE7_ROMCU</name>
<keyword evidence="1" id="KW-0472">Membrane</keyword>
<evidence type="ECO:0000313" key="2">
    <source>
        <dbReference type="Proteomes" id="UP000887565"/>
    </source>
</evidence>
<evidence type="ECO:0000256" key="1">
    <source>
        <dbReference type="SAM" id="Phobius"/>
    </source>
</evidence>
<keyword evidence="2" id="KW-1185">Reference proteome</keyword>
<evidence type="ECO:0000313" key="3">
    <source>
        <dbReference type="WBParaSite" id="nRc.2.0.1.t38897-RA"/>
    </source>
</evidence>
<sequence length="144" mass="17391">MKNNEREQNCRIKYGPIFYYFERLCKFLRKEDTREKTTIEPEGILQFPLTRTKCEIFNFSLTDIGFRTNRIFKLKNRDRNENFLFFINQMLVFCTFILLVTLLKRPKQKRFSVGSVKPSIVTVFFRRGTLNISPTREFNSYKLC</sequence>
<protein>
    <submittedName>
        <fullName evidence="3">Uncharacterized protein</fullName>
    </submittedName>
</protein>
<dbReference type="WBParaSite" id="nRc.2.0.1.t38897-RA">
    <property type="protein sequence ID" value="nRc.2.0.1.t38897-RA"/>
    <property type="gene ID" value="nRc.2.0.1.g38897"/>
</dbReference>
<keyword evidence="1" id="KW-0812">Transmembrane</keyword>